<accession>A0ABV4BBM9</accession>
<keyword evidence="5 12" id="KW-0732">Signal</keyword>
<feature type="signal peptide" evidence="12">
    <location>
        <begin position="1"/>
        <end position="20"/>
    </location>
</feature>
<evidence type="ECO:0000256" key="1">
    <source>
        <dbReference type="ARBA" id="ARBA00001947"/>
    </source>
</evidence>
<dbReference type="PANTHER" id="PTHR37425:SF1">
    <property type="entry name" value="OUTER MEMBRANE PROTEIN"/>
    <property type="match status" value="1"/>
</dbReference>
<dbReference type="InterPro" id="IPR009045">
    <property type="entry name" value="Zn_M74/Hedgehog-like"/>
</dbReference>
<evidence type="ECO:0000256" key="9">
    <source>
        <dbReference type="ARBA" id="ARBA00023316"/>
    </source>
</evidence>
<organism evidence="13 14">
    <name type="scientific">Thioalkalicoccus limnaeus</name>
    <dbReference type="NCBI Taxonomy" id="120681"/>
    <lineage>
        <taxon>Bacteria</taxon>
        <taxon>Pseudomonadati</taxon>
        <taxon>Pseudomonadota</taxon>
        <taxon>Gammaproteobacteria</taxon>
        <taxon>Chromatiales</taxon>
        <taxon>Chromatiaceae</taxon>
        <taxon>Thioalkalicoccus</taxon>
    </lineage>
</organism>
<evidence type="ECO:0000256" key="12">
    <source>
        <dbReference type="SAM" id="SignalP"/>
    </source>
</evidence>
<dbReference type="Proteomes" id="UP001564408">
    <property type="component" value="Unassembled WGS sequence"/>
</dbReference>
<dbReference type="Gene3D" id="3.30.1380.10">
    <property type="match status" value="1"/>
</dbReference>
<comment type="caution">
    <text evidence="13">The sequence shown here is derived from an EMBL/GenBank/DDBJ whole genome shotgun (WGS) entry which is preliminary data.</text>
</comment>
<dbReference type="EMBL" id="JBDKXB010000002">
    <property type="protein sequence ID" value="MEY6431184.1"/>
    <property type="molecule type" value="Genomic_DNA"/>
</dbReference>
<keyword evidence="14" id="KW-1185">Reference proteome</keyword>
<keyword evidence="7" id="KW-0862">Zinc</keyword>
<comment type="similarity">
    <text evidence="10">Belongs to the peptidase M15 family.</text>
</comment>
<feature type="chain" id="PRO_5047144271" description="Murein endopeptidase K" evidence="12">
    <location>
        <begin position="21"/>
        <end position="175"/>
    </location>
</feature>
<evidence type="ECO:0000256" key="11">
    <source>
        <dbReference type="ARBA" id="ARBA00093666"/>
    </source>
</evidence>
<dbReference type="RefSeq" id="WP_369665569.1">
    <property type="nucleotide sequence ID" value="NZ_JBDKXB010000002.1"/>
</dbReference>
<name>A0ABV4BBM9_9GAMM</name>
<evidence type="ECO:0000313" key="13">
    <source>
        <dbReference type="EMBL" id="MEY6431184.1"/>
    </source>
</evidence>
<keyword evidence="9" id="KW-0961">Cell wall biogenesis/degradation</keyword>
<reference evidence="13 14" key="1">
    <citation type="submission" date="2024-05" db="EMBL/GenBank/DDBJ databases">
        <title>Genome Sequence and Characterization of the New Strain Purple Sulfur Bacterium of Genus Thioalkalicoccus.</title>
        <authorList>
            <person name="Bryantseva I.A."/>
            <person name="Kyndt J.A."/>
            <person name="Imhoff J.F."/>
        </authorList>
    </citation>
    <scope>NUCLEOTIDE SEQUENCE [LARGE SCALE GENOMIC DNA]</scope>
    <source>
        <strain evidence="13 14">Um2</strain>
    </source>
</reference>
<evidence type="ECO:0000313" key="14">
    <source>
        <dbReference type="Proteomes" id="UP001564408"/>
    </source>
</evidence>
<dbReference type="CDD" id="cd14844">
    <property type="entry name" value="Zn-DD-carboxypeptidase_like"/>
    <property type="match status" value="1"/>
</dbReference>
<evidence type="ECO:0000256" key="4">
    <source>
        <dbReference type="ARBA" id="ARBA00022723"/>
    </source>
</evidence>
<keyword evidence="4" id="KW-0479">Metal-binding</keyword>
<dbReference type="PANTHER" id="PTHR37425">
    <property type="match status" value="1"/>
</dbReference>
<comment type="cofactor">
    <cofactor evidence="1">
        <name>Zn(2+)</name>
        <dbReference type="ChEBI" id="CHEBI:29105"/>
    </cofactor>
</comment>
<gene>
    <name evidence="13" type="ORF">ABC977_02045</name>
</gene>
<keyword evidence="6" id="KW-0378">Hydrolase</keyword>
<evidence type="ECO:0000256" key="3">
    <source>
        <dbReference type="ARBA" id="ARBA00022670"/>
    </source>
</evidence>
<sequence>MNRRIFIGLTLAAVATPVLARTTDSTRHVLSFHHQHTNERLTVCYRIGEHYQRSELQKVNHFLRDFRTGDSVPIDPKLLDLLFDVQRDLGSRGGVYQVLSAYRSPRTNAMLRTSSSRVAKRSLHLTGQAIDVRLTDTSTRQIRDCATALGRGGVGFYSRSNFVHLDTGSVRRWNA</sequence>
<dbReference type="SUPFAM" id="SSF55166">
    <property type="entry name" value="Hedgehog/DD-peptidase"/>
    <property type="match status" value="1"/>
</dbReference>
<proteinExistence type="inferred from homology"/>
<evidence type="ECO:0000256" key="2">
    <source>
        <dbReference type="ARBA" id="ARBA00004776"/>
    </source>
</evidence>
<dbReference type="InterPro" id="IPR010275">
    <property type="entry name" value="MepK"/>
</dbReference>
<evidence type="ECO:0000256" key="8">
    <source>
        <dbReference type="ARBA" id="ARBA00023049"/>
    </source>
</evidence>
<evidence type="ECO:0000256" key="6">
    <source>
        <dbReference type="ARBA" id="ARBA00022801"/>
    </source>
</evidence>
<comment type="pathway">
    <text evidence="2">Cell wall biogenesis; cell wall polysaccharide biosynthesis.</text>
</comment>
<protein>
    <recommendedName>
        <fullName evidence="11">Murein endopeptidase K</fullName>
    </recommendedName>
</protein>
<evidence type="ECO:0000256" key="7">
    <source>
        <dbReference type="ARBA" id="ARBA00022833"/>
    </source>
</evidence>
<evidence type="ECO:0000256" key="10">
    <source>
        <dbReference type="ARBA" id="ARBA00093448"/>
    </source>
</evidence>
<keyword evidence="3" id="KW-0645">Protease</keyword>
<dbReference type="Pfam" id="PF05951">
    <property type="entry name" value="Peptidase_M15_2"/>
    <property type="match status" value="1"/>
</dbReference>
<keyword evidence="8" id="KW-0482">Metalloprotease</keyword>
<evidence type="ECO:0000256" key="5">
    <source>
        <dbReference type="ARBA" id="ARBA00022729"/>
    </source>
</evidence>